<dbReference type="Proteomes" id="UP000885738">
    <property type="component" value="Unassembled WGS sequence"/>
</dbReference>
<evidence type="ECO:0000313" key="5">
    <source>
        <dbReference type="Proteomes" id="UP000070560"/>
    </source>
</evidence>
<proteinExistence type="predicted"/>
<evidence type="ECO:0008006" key="6">
    <source>
        <dbReference type="Google" id="ProtNLM"/>
    </source>
</evidence>
<accession>A0A7C1VPY2</accession>
<evidence type="ECO:0000313" key="4">
    <source>
        <dbReference type="EMBL" id="HEC68423.1"/>
    </source>
</evidence>
<dbReference type="SUPFAM" id="SSF89392">
    <property type="entry name" value="Prokaryotic lipoproteins and lipoprotein localization factors"/>
    <property type="match status" value="2"/>
</dbReference>
<sequence length="237" mass="27999">MFGFKSILCLIFFTIVACVSYQPQPISPLFKQVIKKEQILNFYLEGKLKIKRTGYGWIGKIQLVKANNNFRLDVFTSLDWPLCTVIKKGNKFVSLYYPEGRIYTSEEPPEFLKSLLPHGLPMDAWITLLGNQIWLITPDRYQIKAEKDKYFIWLKDRKRYLIEEIWIRKLGFKIEKITFKTGKGEILCRICFRYDSSRQVSGMKMRDRQGTIVEITYKTFSPSPEIDPNMFNLFPNF</sequence>
<evidence type="ECO:0000256" key="1">
    <source>
        <dbReference type="ARBA" id="ARBA00022729"/>
    </source>
</evidence>
<dbReference type="EMBL" id="DRIH01000228">
    <property type="protein sequence ID" value="HEC68423.1"/>
    <property type="molecule type" value="Genomic_DNA"/>
</dbReference>
<dbReference type="RefSeq" id="WP_066065758.1">
    <property type="nucleotide sequence ID" value="NZ_CP013015.1"/>
</dbReference>
<organism evidence="4">
    <name type="scientific">Desulfofervidus auxilii</name>
    <dbReference type="NCBI Taxonomy" id="1621989"/>
    <lineage>
        <taxon>Bacteria</taxon>
        <taxon>Pseudomonadati</taxon>
        <taxon>Thermodesulfobacteriota</taxon>
        <taxon>Candidatus Desulfofervidia</taxon>
        <taxon>Candidatus Desulfofervidales</taxon>
        <taxon>Candidatus Desulfofervidaceae</taxon>
        <taxon>Candidatus Desulfofervidus</taxon>
    </lineage>
</organism>
<keyword evidence="5" id="KW-1185">Reference proteome</keyword>
<reference evidence="2 5" key="1">
    <citation type="submission" date="2015-10" db="EMBL/GenBank/DDBJ databases">
        <title>Candidatus Desulfofervidus auxilii, a hydrogenotrophic sulfate-reducing bacterium involved in the thermophilic anaerobic oxidation of methane.</title>
        <authorList>
            <person name="Krukenberg V."/>
            <person name="Richter M."/>
            <person name="Wegener G."/>
        </authorList>
    </citation>
    <scope>NUCLEOTIDE SEQUENCE [LARGE SCALE GENOMIC DNA]</scope>
    <source>
        <strain evidence="2 5">HS1</strain>
    </source>
</reference>
<dbReference type="EMBL" id="DRKW01000261">
    <property type="protein sequence ID" value="HEB74450.1"/>
    <property type="molecule type" value="Genomic_DNA"/>
</dbReference>
<dbReference type="EMBL" id="CP013015">
    <property type="protein sequence ID" value="AMM42125.1"/>
    <property type="molecule type" value="Genomic_DNA"/>
</dbReference>
<dbReference type="Proteomes" id="UP000070560">
    <property type="component" value="Chromosome"/>
</dbReference>
<dbReference type="AlphaFoldDB" id="A0A7C1VPY2"/>
<keyword evidence="1" id="KW-0732">Signal</keyword>
<dbReference type="InterPro" id="IPR029046">
    <property type="entry name" value="LolA/LolB/LppX"/>
</dbReference>
<name>A0A7C1VPY2_DESA2</name>
<evidence type="ECO:0000313" key="2">
    <source>
        <dbReference type="EMBL" id="AMM42125.1"/>
    </source>
</evidence>
<evidence type="ECO:0000313" key="3">
    <source>
        <dbReference type="EMBL" id="HEB74450.1"/>
    </source>
</evidence>
<protein>
    <recommendedName>
        <fullName evidence="6">Outer membrane lipoprotein carrier protein LolA</fullName>
    </recommendedName>
</protein>
<dbReference type="Proteomes" id="UP000886268">
    <property type="component" value="Unassembled WGS sequence"/>
</dbReference>
<dbReference type="KEGG" id="daw:HS1_002343"/>
<dbReference type="PROSITE" id="PS51257">
    <property type="entry name" value="PROKAR_LIPOPROTEIN"/>
    <property type="match status" value="1"/>
</dbReference>
<gene>
    <name evidence="4" type="ORF">ENI35_06415</name>
    <name evidence="3" type="ORF">ENJ03_04440</name>
    <name evidence="2" type="ORF">HS1_002343</name>
</gene>
<reference evidence="4" key="2">
    <citation type="journal article" date="2020" name="mSystems">
        <title>Genome- and Community-Level Interaction Insights into Carbon Utilization and Element Cycling Functions of Hydrothermarchaeota in Hydrothermal Sediment.</title>
        <authorList>
            <person name="Zhou Z."/>
            <person name="Liu Y."/>
            <person name="Xu W."/>
            <person name="Pan J."/>
            <person name="Luo Z.H."/>
            <person name="Li M."/>
        </authorList>
    </citation>
    <scope>NUCLEOTIDE SEQUENCE [LARGE SCALE GENOMIC DNA]</scope>
    <source>
        <strain evidence="4">HyVt-389</strain>
        <strain evidence="3">HyVt-45</strain>
    </source>
</reference>